<accession>A0ACC2FFZ4</accession>
<protein>
    <submittedName>
        <fullName evidence="1">Uncharacterized protein</fullName>
    </submittedName>
</protein>
<gene>
    <name evidence="1" type="ORF">DPEC_G00298120</name>
</gene>
<name>A0ACC2FFZ4_DALPE</name>
<comment type="caution">
    <text evidence="1">The sequence shown here is derived from an EMBL/GenBank/DDBJ whole genome shotgun (WGS) entry which is preliminary data.</text>
</comment>
<dbReference type="Proteomes" id="UP001157502">
    <property type="component" value="Chromosome 28"/>
</dbReference>
<evidence type="ECO:0000313" key="1">
    <source>
        <dbReference type="EMBL" id="KAJ7990227.1"/>
    </source>
</evidence>
<keyword evidence="2" id="KW-1185">Reference proteome</keyword>
<organism evidence="1 2">
    <name type="scientific">Dallia pectoralis</name>
    <name type="common">Alaska blackfish</name>
    <dbReference type="NCBI Taxonomy" id="75939"/>
    <lineage>
        <taxon>Eukaryota</taxon>
        <taxon>Metazoa</taxon>
        <taxon>Chordata</taxon>
        <taxon>Craniata</taxon>
        <taxon>Vertebrata</taxon>
        <taxon>Euteleostomi</taxon>
        <taxon>Actinopterygii</taxon>
        <taxon>Neopterygii</taxon>
        <taxon>Teleostei</taxon>
        <taxon>Protacanthopterygii</taxon>
        <taxon>Esociformes</taxon>
        <taxon>Umbridae</taxon>
        <taxon>Dallia</taxon>
    </lineage>
</organism>
<dbReference type="EMBL" id="CM055755">
    <property type="protein sequence ID" value="KAJ7990227.1"/>
    <property type="molecule type" value="Genomic_DNA"/>
</dbReference>
<evidence type="ECO:0000313" key="2">
    <source>
        <dbReference type="Proteomes" id="UP001157502"/>
    </source>
</evidence>
<proteinExistence type="predicted"/>
<sequence length="172" mass="19633">MNRVGINGRLVLVMTILTIVEGTVSFWRNNVILTCPKEGEFLWENATTFLSDTLSYTVTSYEANQKYEYQCKWRDEESNYVFYRFLFKGKGCENCYEVDTYLVVGCIIGDLMFTGGFILIVYLWAQKRSGLAAPEKSTSHSASRAPAVPHPDYEPLRPGNRSKDIYATHRNG</sequence>
<reference evidence="1" key="1">
    <citation type="submission" date="2021-05" db="EMBL/GenBank/DDBJ databases">
        <authorList>
            <person name="Pan Q."/>
            <person name="Jouanno E."/>
            <person name="Zahm M."/>
            <person name="Klopp C."/>
            <person name="Cabau C."/>
            <person name="Louis A."/>
            <person name="Berthelot C."/>
            <person name="Parey E."/>
            <person name="Roest Crollius H."/>
            <person name="Montfort J."/>
            <person name="Robinson-Rechavi M."/>
            <person name="Bouchez O."/>
            <person name="Lampietro C."/>
            <person name="Lopez Roques C."/>
            <person name="Donnadieu C."/>
            <person name="Postlethwait J."/>
            <person name="Bobe J."/>
            <person name="Dillon D."/>
            <person name="Chandos A."/>
            <person name="von Hippel F."/>
            <person name="Guiguen Y."/>
        </authorList>
    </citation>
    <scope>NUCLEOTIDE SEQUENCE</scope>
    <source>
        <strain evidence="1">YG-Jan2019</strain>
    </source>
</reference>